<feature type="compositionally biased region" description="Acidic residues" evidence="2">
    <location>
        <begin position="435"/>
        <end position="449"/>
    </location>
</feature>
<gene>
    <name evidence="4" type="primary">LOC106165240</name>
</gene>
<feature type="coiled-coil region" evidence="1">
    <location>
        <begin position="698"/>
        <end position="958"/>
    </location>
</feature>
<feature type="compositionally biased region" description="Basic and acidic residues" evidence="2">
    <location>
        <begin position="72"/>
        <end position="86"/>
    </location>
</feature>
<dbReference type="OrthoDB" id="200110at2759"/>
<accession>A0A1S3IKS5</accession>
<keyword evidence="1" id="KW-0175">Coiled coil</keyword>
<dbReference type="PANTHER" id="PTHR33663">
    <property type="entry name" value="COILED-COIL DOMAIN-CONTAINING PROTEIN 177"/>
    <property type="match status" value="1"/>
</dbReference>
<feature type="compositionally biased region" description="Basic and acidic residues" evidence="2">
    <location>
        <begin position="317"/>
        <end position="338"/>
    </location>
</feature>
<dbReference type="PANTHER" id="PTHR33663:SF2">
    <property type="entry name" value="COILED-COIL DOMAIN-CONTAINING PROTEIN 177"/>
    <property type="match status" value="1"/>
</dbReference>
<feature type="region of interest" description="Disordered" evidence="2">
    <location>
        <begin position="522"/>
        <end position="590"/>
    </location>
</feature>
<feature type="compositionally biased region" description="Polar residues" evidence="2">
    <location>
        <begin position="40"/>
        <end position="50"/>
    </location>
</feature>
<feature type="compositionally biased region" description="Polar residues" evidence="2">
    <location>
        <begin position="532"/>
        <end position="559"/>
    </location>
</feature>
<feature type="region of interest" description="Disordered" evidence="2">
    <location>
        <begin position="435"/>
        <end position="474"/>
    </location>
</feature>
<feature type="compositionally biased region" description="Basic and acidic residues" evidence="2">
    <location>
        <begin position="299"/>
        <end position="310"/>
    </location>
</feature>
<evidence type="ECO:0000256" key="1">
    <source>
        <dbReference type="SAM" id="Coils"/>
    </source>
</evidence>
<feature type="compositionally biased region" description="Basic and acidic residues" evidence="2">
    <location>
        <begin position="101"/>
        <end position="145"/>
    </location>
</feature>
<name>A0A1S3IKS5_LINAN</name>
<dbReference type="InParanoid" id="A0A1S3IKS5"/>
<dbReference type="Pfam" id="PF15558">
    <property type="entry name" value="DUF4659"/>
    <property type="match status" value="1"/>
</dbReference>
<feature type="region of interest" description="Disordered" evidence="2">
    <location>
        <begin position="230"/>
        <end position="256"/>
    </location>
</feature>
<dbReference type="GeneID" id="106165240"/>
<organism evidence="3 4">
    <name type="scientific">Lingula anatina</name>
    <name type="common">Brachiopod</name>
    <name type="synonym">Lingula unguis</name>
    <dbReference type="NCBI Taxonomy" id="7574"/>
    <lineage>
        <taxon>Eukaryota</taxon>
        <taxon>Metazoa</taxon>
        <taxon>Spiralia</taxon>
        <taxon>Lophotrochozoa</taxon>
        <taxon>Brachiopoda</taxon>
        <taxon>Linguliformea</taxon>
        <taxon>Lingulata</taxon>
        <taxon>Lingulida</taxon>
        <taxon>Linguloidea</taxon>
        <taxon>Lingulidae</taxon>
        <taxon>Lingula</taxon>
    </lineage>
</organism>
<dbReference type="KEGG" id="lak:106165240"/>
<sequence>MEKEGRKRSANVQRLRDWVSNHNKLNLAMDFLNIGADLMLNNSDPKSSGSGIEEMSDGAESPLPPTASTTVEEDHMNSRDSDKESDSGISNAKNDLESESDNDKEVEMYMHKGGDENHEGDKVENTGLDLSKEKVESQTENRRSVVNDLDNEQTDDAEKTEPRWSPKSCHCKVRKYVAADGGEFESKILCTNCRLNKGKQHRKATSDNDMEFTGEHVGGAVLRRRNRDLALGNHHGDDDNLELPQKTNSASSRRFNRVSRLERLKQWVEDVDLASVWSSQSDPPPVHHEVTTPVSMPKVEADHPENKEGETSTQKSKILDSKENELSGIENLKEKPEVGDNGQDVSEGSRLVTVSSNGDQVKASDPAEELESTKIEGKNDERKNVGACLEGSETVEDTLAEAIDEEEVEDECETTLTFHNADIVDCENQDSMEIIEESEKENENDQEGDIDSHTAQNELYPWLPDHDDVSPSKSLDTSALLTTIVEEAPSSVAANALLSPDEGIHDVSATLSLLDTSLGQTAFSKSDFPRPLSTSSPKSESLHSGSNQSLNDSGVSAPNSACMETMSLCSRSSTPTPRRKSYRERSQSLSDIGYHTGASALLRVPNKNARPISDSHLRKKLQGKKNVRLPEKDQRILELMMSKHEEEAYQNQLQRDAKLSWDEQRRAEKQTTENQRRHSMTKPSNGRLRRSNSAIQHSNRYQADCALQAEQLAKLKEEELALKMDRKQYLEFKQKQWEELHRKQQEAKAQKVMEKKKKELERKRSVERALQLKEQEEEEYREQMKKKLENNLKRANSKKESKEQKELMQRKVANAVIKRRQEQRKSQIDELKREDLEDLKASIEYKHAVAEENLQKVEEEKELQLRMSHHEREKKMAKTRRSLMEQEIEMAMWRKELGEHRKEIEEKAAEVAHMTVEQKARRAQEERIAKEKEHRRNLQRLKKDEEAWKEEMKAQIAVKEFKSKLIQQEKDQTIEESRAIAAQSQQLRDDIRRSYNADSFDKKAKQVALQNRTLGVQGATKNMSSLSLG</sequence>
<feature type="region of interest" description="Disordered" evidence="2">
    <location>
        <begin position="648"/>
        <end position="690"/>
    </location>
</feature>
<feature type="region of interest" description="Disordered" evidence="2">
    <location>
        <begin position="38"/>
        <end position="165"/>
    </location>
</feature>
<dbReference type="AlphaFoldDB" id="A0A1S3IKS5"/>
<feature type="compositionally biased region" description="Basic and acidic residues" evidence="2">
    <location>
        <begin position="655"/>
        <end position="676"/>
    </location>
</feature>
<reference evidence="4" key="1">
    <citation type="submission" date="2025-08" db="UniProtKB">
        <authorList>
            <consortium name="RefSeq"/>
        </authorList>
    </citation>
    <scope>IDENTIFICATION</scope>
    <source>
        <tissue evidence="4">Gonads</tissue>
    </source>
</reference>
<proteinExistence type="predicted"/>
<feature type="region of interest" description="Disordered" evidence="2">
    <location>
        <begin position="277"/>
        <end position="379"/>
    </location>
</feature>
<protein>
    <submittedName>
        <fullName evidence="4">Inner centromere protein A isoform X1</fullName>
    </submittedName>
</protein>
<evidence type="ECO:0000256" key="2">
    <source>
        <dbReference type="SAM" id="MobiDB-lite"/>
    </source>
</evidence>
<dbReference type="STRING" id="7574.A0A1S3IKS5"/>
<evidence type="ECO:0000313" key="3">
    <source>
        <dbReference type="Proteomes" id="UP000085678"/>
    </source>
</evidence>
<dbReference type="InterPro" id="IPR029090">
    <property type="entry name" value="DUF4659"/>
</dbReference>
<keyword evidence="3" id="KW-1185">Reference proteome</keyword>
<dbReference type="RefSeq" id="XP_013398817.1">
    <property type="nucleotide sequence ID" value="XM_013543363.2"/>
</dbReference>
<dbReference type="Proteomes" id="UP000085678">
    <property type="component" value="Unplaced"/>
</dbReference>
<evidence type="ECO:0000313" key="4">
    <source>
        <dbReference type="RefSeq" id="XP_013398817.1"/>
    </source>
</evidence>